<sequence length="667" mass="73937">MSLPDNMTIEFPISDSPATTLFSEALWDEVLRAAAGSPGRLKESSDGLLVDGRRRIVVRQWPRAPDGPVLKGSPDGKMAGNGWPLWGATLMDFFYVRRIPNVPGLATISSGSRLAAWARHVGELTAADEEIAWADAEAEPVQLHPYPIWKRIEDIERRRGFRDAEETKEANEEEERAEPPRTSIFGSMQPPSPFTPAPTLQEIIPFHLLPKKLIVHDPDDVLSVGSRRGSHPGTTRTYKLLLSTEGRAKVESDRALAREKASKQGEFLQTGTPDNETGEVPPAMFVTRPPAPILEEVAEGHLYLRQKDALGQGNHSVIYNAEFELPKDVLAPPVLCDQCLMLDARKLLLEQEEADSELAKQTGKITFTEHENPSADVTLVHASQVEGTASAVHRYPEQYTPAEIERREAARLANPQSAPSTHALSSASTSLTATYTGPVRRVSPQTPWQHVGKPTCAHRMTDTALPSATVSVAAKLSLEGDAHLAREARNYQAFPRHMFEHWSGYNVLPPLHNPTPVGAVVPQFFGYYVPEDGDGESSSSEEETSGGAPDADVKEKRKLKGYLSPIMLLENCGRPIDPRSLNADDRDECAALLYRLHATGYAHGSVFERNIMMQLGDLRDPPLFKQEKDRRFRLIDFGRTSKSDSMSRCREEEEVAQLLRLFHHDDD</sequence>
<reference evidence="1" key="2">
    <citation type="journal article" date="2022" name="New Phytol.">
        <title>Evolutionary transition to the ectomycorrhizal habit in the genomes of a hyperdiverse lineage of mushroom-forming fungi.</title>
        <authorList>
            <person name="Looney B."/>
            <person name="Miyauchi S."/>
            <person name="Morin E."/>
            <person name="Drula E."/>
            <person name="Courty P.E."/>
            <person name="Kohler A."/>
            <person name="Kuo A."/>
            <person name="LaButti K."/>
            <person name="Pangilinan J."/>
            <person name="Lipzen A."/>
            <person name="Riley R."/>
            <person name="Andreopoulos W."/>
            <person name="He G."/>
            <person name="Johnson J."/>
            <person name="Nolan M."/>
            <person name="Tritt A."/>
            <person name="Barry K.W."/>
            <person name="Grigoriev I.V."/>
            <person name="Nagy L.G."/>
            <person name="Hibbett D."/>
            <person name="Henrissat B."/>
            <person name="Matheny P.B."/>
            <person name="Labbe J."/>
            <person name="Martin F.M."/>
        </authorList>
    </citation>
    <scope>NUCLEOTIDE SEQUENCE</scope>
    <source>
        <strain evidence="1">FP105234-sp</strain>
    </source>
</reference>
<organism evidence="1 2">
    <name type="scientific">Auriscalpium vulgare</name>
    <dbReference type="NCBI Taxonomy" id="40419"/>
    <lineage>
        <taxon>Eukaryota</taxon>
        <taxon>Fungi</taxon>
        <taxon>Dikarya</taxon>
        <taxon>Basidiomycota</taxon>
        <taxon>Agaricomycotina</taxon>
        <taxon>Agaricomycetes</taxon>
        <taxon>Russulales</taxon>
        <taxon>Auriscalpiaceae</taxon>
        <taxon>Auriscalpium</taxon>
    </lineage>
</organism>
<gene>
    <name evidence="1" type="ORF">FA95DRAFT_1519847</name>
</gene>
<proteinExistence type="predicted"/>
<protein>
    <submittedName>
        <fullName evidence="1">Uncharacterized protein</fullName>
    </submittedName>
</protein>
<reference evidence="1" key="1">
    <citation type="submission" date="2021-02" db="EMBL/GenBank/DDBJ databases">
        <authorList>
            <consortium name="DOE Joint Genome Institute"/>
            <person name="Ahrendt S."/>
            <person name="Looney B.P."/>
            <person name="Miyauchi S."/>
            <person name="Morin E."/>
            <person name="Drula E."/>
            <person name="Courty P.E."/>
            <person name="Chicoki N."/>
            <person name="Fauchery L."/>
            <person name="Kohler A."/>
            <person name="Kuo A."/>
            <person name="Labutti K."/>
            <person name="Pangilinan J."/>
            <person name="Lipzen A."/>
            <person name="Riley R."/>
            <person name="Andreopoulos W."/>
            <person name="He G."/>
            <person name="Johnson J."/>
            <person name="Barry K.W."/>
            <person name="Grigoriev I.V."/>
            <person name="Nagy L."/>
            <person name="Hibbett D."/>
            <person name="Henrissat B."/>
            <person name="Matheny P.B."/>
            <person name="Labbe J."/>
            <person name="Martin F."/>
        </authorList>
    </citation>
    <scope>NUCLEOTIDE SEQUENCE</scope>
    <source>
        <strain evidence="1">FP105234-sp</strain>
    </source>
</reference>
<dbReference type="Proteomes" id="UP000814033">
    <property type="component" value="Unassembled WGS sequence"/>
</dbReference>
<keyword evidence="2" id="KW-1185">Reference proteome</keyword>
<name>A0ACB8RRS0_9AGAM</name>
<evidence type="ECO:0000313" key="2">
    <source>
        <dbReference type="Proteomes" id="UP000814033"/>
    </source>
</evidence>
<evidence type="ECO:0000313" key="1">
    <source>
        <dbReference type="EMBL" id="KAI0046803.1"/>
    </source>
</evidence>
<comment type="caution">
    <text evidence="1">The sequence shown here is derived from an EMBL/GenBank/DDBJ whole genome shotgun (WGS) entry which is preliminary data.</text>
</comment>
<accession>A0ACB8RRS0</accession>
<dbReference type="EMBL" id="MU275917">
    <property type="protein sequence ID" value="KAI0046803.1"/>
    <property type="molecule type" value="Genomic_DNA"/>
</dbReference>